<name>A0A2H4SD87_CORMI</name>
<keyword evidence="2" id="KW-0539">Nucleus</keyword>
<proteinExistence type="predicted"/>
<dbReference type="CDD" id="cd00067">
    <property type="entry name" value="GAL4"/>
    <property type="match status" value="1"/>
</dbReference>
<dbReference type="GO" id="GO:0000981">
    <property type="term" value="F:DNA-binding transcription factor activity, RNA polymerase II-specific"/>
    <property type="evidence" value="ECO:0007669"/>
    <property type="project" value="InterPro"/>
</dbReference>
<dbReference type="AlphaFoldDB" id="A0A2H4SD87"/>
<evidence type="ECO:0000313" key="5">
    <source>
        <dbReference type="EMBL" id="ATY61071.1"/>
    </source>
</evidence>
<keyword evidence="5" id="KW-0238">DNA-binding</keyword>
<gene>
    <name evidence="5" type="ORF">A9K55_006804</name>
</gene>
<feature type="region of interest" description="Disordered" evidence="3">
    <location>
        <begin position="58"/>
        <end position="96"/>
    </location>
</feature>
<dbReference type="GO" id="GO:0008270">
    <property type="term" value="F:zinc ion binding"/>
    <property type="evidence" value="ECO:0007669"/>
    <property type="project" value="InterPro"/>
</dbReference>
<dbReference type="SUPFAM" id="SSF57701">
    <property type="entry name" value="Zn2/Cys6 DNA-binding domain"/>
    <property type="match status" value="1"/>
</dbReference>
<dbReference type="VEuPathDB" id="FungiDB:A9K55_006804"/>
<reference evidence="5 6" key="1">
    <citation type="journal article" date="2017" name="BMC Genomics">
        <title>Chromosome level assembly and secondary metabolite potential of the parasitic fungus Cordyceps militaris.</title>
        <authorList>
            <person name="Kramer G.J."/>
            <person name="Nodwell J.R."/>
        </authorList>
    </citation>
    <scope>NUCLEOTIDE SEQUENCE [LARGE SCALE GENOMIC DNA]</scope>
    <source>
        <strain evidence="5 6">ATCC 34164</strain>
    </source>
</reference>
<evidence type="ECO:0000256" key="3">
    <source>
        <dbReference type="SAM" id="MobiDB-lite"/>
    </source>
</evidence>
<dbReference type="InterPro" id="IPR001138">
    <property type="entry name" value="Zn2Cys6_DnaBD"/>
</dbReference>
<feature type="domain" description="Zn(2)-C6 fungal-type" evidence="4">
    <location>
        <begin position="27"/>
        <end position="56"/>
    </location>
</feature>
<dbReference type="GO" id="GO:0003677">
    <property type="term" value="F:DNA binding"/>
    <property type="evidence" value="ECO:0007669"/>
    <property type="project" value="UniProtKB-KW"/>
</dbReference>
<dbReference type="Proteomes" id="UP000323067">
    <property type="component" value="Chromosome vi"/>
</dbReference>
<evidence type="ECO:0000256" key="1">
    <source>
        <dbReference type="ARBA" id="ARBA00022723"/>
    </source>
</evidence>
<dbReference type="InterPro" id="IPR036864">
    <property type="entry name" value="Zn2-C6_fun-type_DNA-bd_sf"/>
</dbReference>
<dbReference type="InterPro" id="IPR007219">
    <property type="entry name" value="XnlR_reg_dom"/>
</dbReference>
<feature type="compositionally biased region" description="Low complexity" evidence="3">
    <location>
        <begin position="58"/>
        <end position="79"/>
    </location>
</feature>
<keyword evidence="1" id="KW-0479">Metal-binding</keyword>
<dbReference type="PANTHER" id="PTHR47431:SF1">
    <property type="entry name" value="ZN(II)2CYS6 TRANSCRIPTION FACTOR (EUROFUNG)"/>
    <property type="match status" value="1"/>
</dbReference>
<evidence type="ECO:0000256" key="2">
    <source>
        <dbReference type="ARBA" id="ARBA00023242"/>
    </source>
</evidence>
<dbReference type="CDD" id="cd12148">
    <property type="entry name" value="fungal_TF_MHR"/>
    <property type="match status" value="1"/>
</dbReference>
<protein>
    <submittedName>
        <fullName evidence="5">Zn(2)-C6 fungal-type DNA-binding domain</fullName>
    </submittedName>
</protein>
<evidence type="ECO:0000313" key="6">
    <source>
        <dbReference type="Proteomes" id="UP000323067"/>
    </source>
</evidence>
<sequence>MTTELATGQCVATTLSLENTESASSGACLVCRQRHLKCDGKRPCKRCIDSDSDCVFVPSRRGQRSQPRSSGQCIATPGADTPPPPPGSAKRSHHEAGFPSFDCRKKSLFRSLTPPPPPSRSLIAWNKPPSRPASAGPRSPSHPPHPAAAFERCLSSYYRNFHPSHPLVLPQTRLRLLAKDDALQPLLAVMHWVGSKYTAPETEQRPLLDMARIAVDEAERRSANGFTVQAMVVLLIALDGAGYPQQAVDLLTRAKRMLLSLGMNFCQFIIESETRSRVLDESWRRTWWELYVLDGMFAGAHRATTFSLFDVLTDVGLPCEEEEYETDQIPEPRTMDDLQDRDLSMDNYQFSSFAYRILSVQNLGQVMHNLNAAELDADLHAQLEVLLASWRHNLPACKQDSVQRDGRTDEMMFQAHMLNHTTSILLHRSRAQLDLAPSRAIDACAPPPEDAPAQAAAAAAAAAASLHTQHVVTAANELGKLMTHRTPLTRHTHFFICAVVLAAVVQLGAWSGGDDAVREQVRLCMGALRHMATVWDLAGRALAQVREVAGHVHLVRTQSRQMEQFLVHVTDEDMMSLFAADAPALADMDAV</sequence>
<dbReference type="Pfam" id="PF00172">
    <property type="entry name" value="Zn_clus"/>
    <property type="match status" value="1"/>
</dbReference>
<dbReference type="Pfam" id="PF04082">
    <property type="entry name" value="Fungal_trans"/>
    <property type="match status" value="1"/>
</dbReference>
<dbReference type="PROSITE" id="PS50048">
    <property type="entry name" value="ZN2_CY6_FUNGAL_2"/>
    <property type="match status" value="1"/>
</dbReference>
<dbReference type="PROSITE" id="PS00463">
    <property type="entry name" value="ZN2_CY6_FUNGAL_1"/>
    <property type="match status" value="1"/>
</dbReference>
<evidence type="ECO:0000259" key="4">
    <source>
        <dbReference type="PROSITE" id="PS50048"/>
    </source>
</evidence>
<dbReference type="Gene3D" id="4.10.240.10">
    <property type="entry name" value="Zn(2)-C6 fungal-type DNA-binding domain"/>
    <property type="match status" value="1"/>
</dbReference>
<organism evidence="5 6">
    <name type="scientific">Cordyceps militaris</name>
    <name type="common">Caterpillar fungus</name>
    <name type="synonym">Clavaria militaris</name>
    <dbReference type="NCBI Taxonomy" id="73501"/>
    <lineage>
        <taxon>Eukaryota</taxon>
        <taxon>Fungi</taxon>
        <taxon>Dikarya</taxon>
        <taxon>Ascomycota</taxon>
        <taxon>Pezizomycotina</taxon>
        <taxon>Sordariomycetes</taxon>
        <taxon>Hypocreomycetidae</taxon>
        <taxon>Hypocreales</taxon>
        <taxon>Cordycipitaceae</taxon>
        <taxon>Cordyceps</taxon>
    </lineage>
</organism>
<dbReference type="SMART" id="SM00066">
    <property type="entry name" value="GAL4"/>
    <property type="match status" value="1"/>
</dbReference>
<dbReference type="VEuPathDB" id="FungiDB:CCM_07254"/>
<dbReference type="EMBL" id="CP023323">
    <property type="protein sequence ID" value="ATY61071.1"/>
    <property type="molecule type" value="Genomic_DNA"/>
</dbReference>
<accession>A0A2H4SD87</accession>
<feature type="region of interest" description="Disordered" evidence="3">
    <location>
        <begin position="109"/>
        <end position="146"/>
    </location>
</feature>
<dbReference type="GO" id="GO:0006351">
    <property type="term" value="P:DNA-templated transcription"/>
    <property type="evidence" value="ECO:0007669"/>
    <property type="project" value="InterPro"/>
</dbReference>
<dbReference type="OrthoDB" id="5367487at2759"/>
<dbReference type="PANTHER" id="PTHR47431">
    <property type="entry name" value="ZN(II)2CYS6 TRANSCRIPTION FACTOR (EUROFUNG)-RELATED"/>
    <property type="match status" value="1"/>
</dbReference>